<sequence length="76" mass="8975">MGILMPYFVFMTLVNFLIVLGVLFYVSDIKDIVKEILLNTDFKHYERSPSPEEVKDICEKVLKKFKEAYKKTNPQQ</sequence>
<dbReference type="EMBL" id="BK015520">
    <property type="protein sequence ID" value="DAE10777.1"/>
    <property type="molecule type" value="Genomic_DNA"/>
</dbReference>
<proteinExistence type="predicted"/>
<keyword evidence="1" id="KW-0472">Membrane</keyword>
<keyword evidence="1" id="KW-0812">Transmembrane</keyword>
<accession>A0A8S5PW20</accession>
<evidence type="ECO:0000256" key="1">
    <source>
        <dbReference type="SAM" id="Phobius"/>
    </source>
</evidence>
<protein>
    <submittedName>
        <fullName evidence="2">ATP synthase B/B</fullName>
    </submittedName>
</protein>
<organism evidence="2">
    <name type="scientific">Siphoviridae sp. ctRNB7</name>
    <dbReference type="NCBI Taxonomy" id="2825502"/>
    <lineage>
        <taxon>Viruses</taxon>
        <taxon>Duplodnaviria</taxon>
        <taxon>Heunggongvirae</taxon>
        <taxon>Uroviricota</taxon>
        <taxon>Caudoviricetes</taxon>
    </lineage>
</organism>
<evidence type="ECO:0000313" key="2">
    <source>
        <dbReference type="EMBL" id="DAE10777.1"/>
    </source>
</evidence>
<feature type="transmembrane region" description="Helical" evidence="1">
    <location>
        <begin position="6"/>
        <end position="26"/>
    </location>
</feature>
<reference evidence="2" key="1">
    <citation type="journal article" date="2021" name="Proc. Natl. Acad. Sci. U.S.A.">
        <title>A Catalog of Tens of Thousands of Viruses from Human Metagenomes Reveals Hidden Associations with Chronic Diseases.</title>
        <authorList>
            <person name="Tisza M.J."/>
            <person name="Buck C.B."/>
        </authorList>
    </citation>
    <scope>NUCLEOTIDE SEQUENCE</scope>
    <source>
        <strain evidence="2">CtRNB7</strain>
    </source>
</reference>
<name>A0A8S5PW20_9CAUD</name>
<keyword evidence="1" id="KW-1133">Transmembrane helix</keyword>